<evidence type="ECO:0000256" key="1">
    <source>
        <dbReference type="ARBA" id="ARBA00004162"/>
    </source>
</evidence>
<dbReference type="GO" id="GO:0008076">
    <property type="term" value="C:voltage-gated potassium channel complex"/>
    <property type="evidence" value="ECO:0000318"/>
    <property type="project" value="GO_Central"/>
</dbReference>
<protein>
    <recommendedName>
        <fullName evidence="16">LRRNT domain-containing protein</fullName>
    </recommendedName>
</protein>
<keyword evidence="5" id="KW-0812">Transmembrane</keyword>
<evidence type="ECO:0000256" key="3">
    <source>
        <dbReference type="ARBA" id="ARBA00022475"/>
    </source>
</evidence>
<dbReference type="PANTHER" id="PTHR46473:SF26">
    <property type="entry name" value="LRRNT DOMAIN-CONTAINING PROTEIN"/>
    <property type="match status" value="1"/>
</dbReference>
<evidence type="ECO:0000256" key="7">
    <source>
        <dbReference type="ARBA" id="ARBA00022737"/>
    </source>
</evidence>
<dbReference type="Pfam" id="PF13855">
    <property type="entry name" value="LRR_8"/>
    <property type="match status" value="1"/>
</dbReference>
<reference evidence="13 15" key="2">
    <citation type="journal article" date="2013" name="Nature">
        <title>Insights into bilaterian evolution from three spiralian genomes.</title>
        <authorList>
            <person name="Simakov O."/>
            <person name="Marletaz F."/>
            <person name="Cho S.J."/>
            <person name="Edsinger-Gonzales E."/>
            <person name="Havlak P."/>
            <person name="Hellsten U."/>
            <person name="Kuo D.H."/>
            <person name="Larsson T."/>
            <person name="Lv J."/>
            <person name="Arendt D."/>
            <person name="Savage R."/>
            <person name="Osoegawa K."/>
            <person name="de Jong P."/>
            <person name="Grimwood J."/>
            <person name="Chapman J.A."/>
            <person name="Shapiro H."/>
            <person name="Aerts A."/>
            <person name="Otillar R.P."/>
            <person name="Terry A.Y."/>
            <person name="Boore J.L."/>
            <person name="Grigoriev I.V."/>
            <person name="Lindberg D.R."/>
            <person name="Seaver E.C."/>
            <person name="Weisblat D.A."/>
            <person name="Putnam N.H."/>
            <person name="Rokhsar D.S."/>
        </authorList>
    </citation>
    <scope>NUCLEOTIDE SEQUENCE</scope>
</reference>
<dbReference type="EMBL" id="AMQM01002076">
    <property type="status" value="NOT_ANNOTATED_CDS"/>
    <property type="molecule type" value="Genomic_DNA"/>
</dbReference>
<dbReference type="InterPro" id="IPR051432">
    <property type="entry name" value="KCNMA1_auxiliary"/>
</dbReference>
<dbReference type="InterPro" id="IPR001611">
    <property type="entry name" value="Leu-rich_rpt"/>
</dbReference>
<dbReference type="eggNOG" id="KOG0619">
    <property type="taxonomic scope" value="Eukaryota"/>
</dbReference>
<dbReference type="Gene3D" id="3.80.10.10">
    <property type="entry name" value="Ribonuclease Inhibitor"/>
    <property type="match status" value="1"/>
</dbReference>
<organism evidence="14 15">
    <name type="scientific">Helobdella robusta</name>
    <name type="common">Californian leech</name>
    <dbReference type="NCBI Taxonomy" id="6412"/>
    <lineage>
        <taxon>Eukaryota</taxon>
        <taxon>Metazoa</taxon>
        <taxon>Spiralia</taxon>
        <taxon>Lophotrochozoa</taxon>
        <taxon>Annelida</taxon>
        <taxon>Clitellata</taxon>
        <taxon>Hirudinea</taxon>
        <taxon>Rhynchobdellida</taxon>
        <taxon>Glossiphoniidae</taxon>
        <taxon>Helobdella</taxon>
    </lineage>
</organism>
<dbReference type="GeneID" id="20201079"/>
<reference evidence="14" key="3">
    <citation type="submission" date="2015-06" db="UniProtKB">
        <authorList>
            <consortium name="EnsemblMetazoa"/>
        </authorList>
    </citation>
    <scope>IDENTIFICATION</scope>
</reference>
<dbReference type="InParanoid" id="T1EWX9"/>
<dbReference type="InterPro" id="IPR003591">
    <property type="entry name" value="Leu-rich_rpt_typical-subtyp"/>
</dbReference>
<dbReference type="AlphaFoldDB" id="T1EWX9"/>
<evidence type="ECO:0000256" key="12">
    <source>
        <dbReference type="ARBA" id="ARBA00023303"/>
    </source>
</evidence>
<sequence length="434" mass="48414">MTPGLRFTQDSRHSELPFDKTLISPAPLLPTSITRSVTFMLSETNMTDQKHELMDNSTSDRNNFSTCINECKVKLSTASGGRDYGHELFCFDVLIGCNFAVSNNFNNEKISGTTFSKSLVKSSSVQNAATSRTTQTTTTPQQSQTFITSHVSETTITIVGINNNNNTLTNNIIVADNNTPSKTTPTTPATTTTDHIFRKSLKTTNATSLNTFMPSTSLLLLLILAHMKLVGGNVVTCYRKCLCDQSTMYMHCSGKNLEQFPDFYMNGTLDINLNSNNFRVKVLRKSNMTLLLGVRNLYISDNSIEHIHEGTFEGMTNLEILDIGKNKLTVIRPNTFRGLKLKHLFLNDNRMIQLLPDSFLNLQTTTLHLQNCSMTELRLEVLGPLRGGSGQGLTNLWLNDNLITKLEEGFKELLVEFTHFSASQPFEIQGPLKK</sequence>
<keyword evidence="4" id="KW-0433">Leucine-rich repeat</keyword>
<keyword evidence="12" id="KW-0407">Ion channel</keyword>
<name>T1EWX9_HELRO</name>
<keyword evidence="6" id="KW-0732">Signal</keyword>
<keyword evidence="9" id="KW-0406">Ion transport</keyword>
<dbReference type="InterPro" id="IPR032675">
    <property type="entry name" value="LRR_dom_sf"/>
</dbReference>
<dbReference type="SMART" id="SM00369">
    <property type="entry name" value="LRR_TYP"/>
    <property type="match status" value="3"/>
</dbReference>
<dbReference type="GO" id="GO:0005249">
    <property type="term" value="F:voltage-gated potassium channel activity"/>
    <property type="evidence" value="ECO:0000318"/>
    <property type="project" value="GO_Central"/>
</dbReference>
<gene>
    <name evidence="14" type="primary">20201079</name>
    <name evidence="13" type="ORF">HELRODRAFT_165507</name>
</gene>
<evidence type="ECO:0000256" key="5">
    <source>
        <dbReference type="ARBA" id="ARBA00022692"/>
    </source>
</evidence>
<dbReference type="GO" id="GO:0099104">
    <property type="term" value="F:potassium channel activator activity"/>
    <property type="evidence" value="ECO:0000318"/>
    <property type="project" value="GO_Central"/>
</dbReference>
<dbReference type="KEGG" id="hro:HELRODRAFT_165507"/>
<proteinExistence type="predicted"/>
<dbReference type="HOGENOM" id="CLU_632049_0_0_1"/>
<dbReference type="RefSeq" id="XP_009030321.1">
    <property type="nucleotide sequence ID" value="XM_009032073.1"/>
</dbReference>
<dbReference type="OrthoDB" id="1055097at2759"/>
<evidence type="ECO:0008006" key="16">
    <source>
        <dbReference type="Google" id="ProtNLM"/>
    </source>
</evidence>
<dbReference type="CTD" id="20201079"/>
<evidence type="ECO:0000313" key="14">
    <source>
        <dbReference type="EnsemblMetazoa" id="HelroP165507"/>
    </source>
</evidence>
<keyword evidence="11" id="KW-1015">Disulfide bond</keyword>
<accession>T1EWX9</accession>
<evidence type="ECO:0000256" key="2">
    <source>
        <dbReference type="ARBA" id="ARBA00022448"/>
    </source>
</evidence>
<evidence type="ECO:0000256" key="4">
    <source>
        <dbReference type="ARBA" id="ARBA00022614"/>
    </source>
</evidence>
<keyword evidence="2" id="KW-0813">Transport</keyword>
<dbReference type="Proteomes" id="UP000015101">
    <property type="component" value="Unassembled WGS sequence"/>
</dbReference>
<keyword evidence="3" id="KW-1003">Cell membrane</keyword>
<dbReference type="PANTHER" id="PTHR46473">
    <property type="entry name" value="GH08155P"/>
    <property type="match status" value="1"/>
</dbReference>
<dbReference type="EMBL" id="KB097700">
    <property type="protein sequence ID" value="ESN91469.1"/>
    <property type="molecule type" value="Genomic_DNA"/>
</dbReference>
<evidence type="ECO:0000313" key="13">
    <source>
        <dbReference type="EMBL" id="ESN91469.1"/>
    </source>
</evidence>
<reference evidence="15" key="1">
    <citation type="submission" date="2012-12" db="EMBL/GenBank/DDBJ databases">
        <authorList>
            <person name="Hellsten U."/>
            <person name="Grimwood J."/>
            <person name="Chapman J.A."/>
            <person name="Shapiro H."/>
            <person name="Aerts A."/>
            <person name="Otillar R.P."/>
            <person name="Terry A.Y."/>
            <person name="Boore J.L."/>
            <person name="Simakov O."/>
            <person name="Marletaz F."/>
            <person name="Cho S.-J."/>
            <person name="Edsinger-Gonzales E."/>
            <person name="Havlak P."/>
            <person name="Kuo D.-H."/>
            <person name="Larsson T."/>
            <person name="Lv J."/>
            <person name="Arendt D."/>
            <person name="Savage R."/>
            <person name="Osoegawa K."/>
            <person name="de Jong P."/>
            <person name="Lindberg D.R."/>
            <person name="Seaver E.C."/>
            <person name="Weisblat D.A."/>
            <person name="Putnam N.H."/>
            <person name="Grigoriev I.V."/>
            <person name="Rokhsar D.S."/>
        </authorList>
    </citation>
    <scope>NUCLEOTIDE SEQUENCE</scope>
</reference>
<dbReference type="SUPFAM" id="SSF52058">
    <property type="entry name" value="L domain-like"/>
    <property type="match status" value="1"/>
</dbReference>
<evidence type="ECO:0000256" key="11">
    <source>
        <dbReference type="ARBA" id="ARBA00023157"/>
    </source>
</evidence>
<evidence type="ECO:0000256" key="6">
    <source>
        <dbReference type="ARBA" id="ARBA00022729"/>
    </source>
</evidence>
<evidence type="ECO:0000313" key="15">
    <source>
        <dbReference type="Proteomes" id="UP000015101"/>
    </source>
</evidence>
<evidence type="ECO:0000256" key="9">
    <source>
        <dbReference type="ARBA" id="ARBA00023065"/>
    </source>
</evidence>
<keyword evidence="8" id="KW-1133">Transmembrane helix</keyword>
<keyword evidence="15" id="KW-1185">Reference proteome</keyword>
<dbReference type="STRING" id="6412.T1EWX9"/>
<keyword evidence="7" id="KW-0677">Repeat</keyword>
<keyword evidence="10" id="KW-0472">Membrane</keyword>
<evidence type="ECO:0000256" key="8">
    <source>
        <dbReference type="ARBA" id="ARBA00022989"/>
    </source>
</evidence>
<evidence type="ECO:0000256" key="10">
    <source>
        <dbReference type="ARBA" id="ARBA00023136"/>
    </source>
</evidence>
<comment type="subcellular location">
    <subcellularLocation>
        <location evidence="1">Cell membrane</location>
        <topology evidence="1">Single-pass membrane protein</topology>
    </subcellularLocation>
</comment>
<dbReference type="GO" id="GO:0044325">
    <property type="term" value="F:transmembrane transporter binding"/>
    <property type="evidence" value="ECO:0000318"/>
    <property type="project" value="GO_Central"/>
</dbReference>
<dbReference type="EnsemblMetazoa" id="HelroT165507">
    <property type="protein sequence ID" value="HelroP165507"/>
    <property type="gene ID" value="HelroG165507"/>
</dbReference>